<evidence type="ECO:0000313" key="1">
    <source>
        <dbReference type="EMBL" id="MPC49284.1"/>
    </source>
</evidence>
<dbReference type="AlphaFoldDB" id="A0A5B7FYF1"/>
<proteinExistence type="predicted"/>
<keyword evidence="2" id="KW-1185">Reference proteome</keyword>
<comment type="caution">
    <text evidence="1">The sequence shown here is derived from an EMBL/GenBank/DDBJ whole genome shotgun (WGS) entry which is preliminary data.</text>
</comment>
<accession>A0A5B7FYF1</accession>
<evidence type="ECO:0000313" key="2">
    <source>
        <dbReference type="Proteomes" id="UP000324222"/>
    </source>
</evidence>
<reference evidence="1 2" key="1">
    <citation type="submission" date="2019-05" db="EMBL/GenBank/DDBJ databases">
        <title>Another draft genome of Portunus trituberculatus and its Hox gene families provides insights of decapod evolution.</title>
        <authorList>
            <person name="Jeong J.-H."/>
            <person name="Song I."/>
            <person name="Kim S."/>
            <person name="Choi T."/>
            <person name="Kim D."/>
            <person name="Ryu S."/>
            <person name="Kim W."/>
        </authorList>
    </citation>
    <scope>NUCLEOTIDE SEQUENCE [LARGE SCALE GENOMIC DNA]</scope>
    <source>
        <tissue evidence="1">Muscle</tissue>
    </source>
</reference>
<name>A0A5B7FYF1_PORTR</name>
<dbReference type="EMBL" id="VSRR010008778">
    <property type="protein sequence ID" value="MPC49284.1"/>
    <property type="molecule type" value="Genomic_DNA"/>
</dbReference>
<organism evidence="1 2">
    <name type="scientific">Portunus trituberculatus</name>
    <name type="common">Swimming crab</name>
    <name type="synonym">Neptunus trituberculatus</name>
    <dbReference type="NCBI Taxonomy" id="210409"/>
    <lineage>
        <taxon>Eukaryota</taxon>
        <taxon>Metazoa</taxon>
        <taxon>Ecdysozoa</taxon>
        <taxon>Arthropoda</taxon>
        <taxon>Crustacea</taxon>
        <taxon>Multicrustacea</taxon>
        <taxon>Malacostraca</taxon>
        <taxon>Eumalacostraca</taxon>
        <taxon>Eucarida</taxon>
        <taxon>Decapoda</taxon>
        <taxon>Pleocyemata</taxon>
        <taxon>Brachyura</taxon>
        <taxon>Eubrachyura</taxon>
        <taxon>Portunoidea</taxon>
        <taxon>Portunidae</taxon>
        <taxon>Portuninae</taxon>
        <taxon>Portunus</taxon>
    </lineage>
</organism>
<gene>
    <name evidence="1" type="ORF">E2C01_043082</name>
</gene>
<dbReference type="Proteomes" id="UP000324222">
    <property type="component" value="Unassembled WGS sequence"/>
</dbReference>
<sequence>MLHTFYDEVMFCQDRTKESFQEFKSAGKKERGELVTRSAWWTAGHNHGHNFSYPTRTFLRRRKQEAGRKLSICHADRRQVLDGAAQRSWLS</sequence>
<protein>
    <submittedName>
        <fullName evidence="1">Uncharacterized protein</fullName>
    </submittedName>
</protein>